<evidence type="ECO:0000313" key="6">
    <source>
        <dbReference type="Proteomes" id="UP000253687"/>
    </source>
</evidence>
<dbReference type="InterPro" id="IPR046335">
    <property type="entry name" value="LacI/GalR-like_sensor"/>
</dbReference>
<dbReference type="GO" id="GO:0000976">
    <property type="term" value="F:transcription cis-regulatory region binding"/>
    <property type="evidence" value="ECO:0007669"/>
    <property type="project" value="TreeGrafter"/>
</dbReference>
<dbReference type="CDD" id="cd01392">
    <property type="entry name" value="HTH_LacI"/>
    <property type="match status" value="1"/>
</dbReference>
<keyword evidence="4" id="KW-0804">Transcription</keyword>
<keyword evidence="3" id="KW-0238">DNA-binding</keyword>
<comment type="caution">
    <text evidence="5">The sequence shown here is derived from an EMBL/GenBank/DDBJ whole genome shotgun (WGS) entry which is preliminary data.</text>
</comment>
<protein>
    <submittedName>
        <fullName evidence="5">LacI family transcriptional regulator</fullName>
    </submittedName>
</protein>
<evidence type="ECO:0000256" key="2">
    <source>
        <dbReference type="ARBA" id="ARBA00023015"/>
    </source>
</evidence>
<evidence type="ECO:0000256" key="4">
    <source>
        <dbReference type="ARBA" id="ARBA00023163"/>
    </source>
</evidence>
<keyword evidence="1" id="KW-0678">Repressor</keyword>
<evidence type="ECO:0000256" key="3">
    <source>
        <dbReference type="ARBA" id="ARBA00023125"/>
    </source>
</evidence>
<evidence type="ECO:0000256" key="1">
    <source>
        <dbReference type="ARBA" id="ARBA00022491"/>
    </source>
</evidence>
<dbReference type="PROSITE" id="PS50932">
    <property type="entry name" value="HTH_LACI_2"/>
    <property type="match status" value="1"/>
</dbReference>
<dbReference type="Pfam" id="PF00356">
    <property type="entry name" value="LacI"/>
    <property type="match status" value="1"/>
</dbReference>
<dbReference type="InterPro" id="IPR028082">
    <property type="entry name" value="Peripla_BP_I"/>
</dbReference>
<dbReference type="PANTHER" id="PTHR30146:SF151">
    <property type="entry name" value="HTH-TYPE TRANSCRIPTIONAL REPRESSOR CYTR"/>
    <property type="match status" value="1"/>
</dbReference>
<gene>
    <name evidence="5" type="ORF">DTL43_17945</name>
</gene>
<dbReference type="SUPFAM" id="SSF53822">
    <property type="entry name" value="Periplasmic binding protein-like I"/>
    <property type="match status" value="1"/>
</dbReference>
<dbReference type="GO" id="GO:0003700">
    <property type="term" value="F:DNA-binding transcription factor activity"/>
    <property type="evidence" value="ECO:0007669"/>
    <property type="project" value="TreeGrafter"/>
</dbReference>
<reference evidence="5 6" key="1">
    <citation type="submission" date="2018-07" db="EMBL/GenBank/DDBJ databases">
        <title>Whole Genome Sequence Analysis of Avian Pathogenic E. coli - An Australian Perspective.</title>
        <authorList>
            <person name="Cummins M.L."/>
            <person name="Reid C.J."/>
            <person name="Roy Chowdhury P."/>
            <person name="Bushell R."/>
            <person name="Esbert N."/>
            <person name="Tivendale K.A."/>
            <person name="Noormohammadi A.H."/>
            <person name="Islam S."/>
            <person name="Marenda M.S."/>
            <person name="Browning G.F."/>
            <person name="Markham P.F."/>
            <person name="Djordjevic S.P."/>
        </authorList>
    </citation>
    <scope>NUCLEOTIDE SEQUENCE [LARGE SCALE GENOMIC DNA]</scope>
    <source>
        <strain evidence="5 6">AVC211</strain>
    </source>
</reference>
<dbReference type="InterPro" id="IPR010982">
    <property type="entry name" value="Lambda_DNA-bd_dom_sf"/>
</dbReference>
<keyword evidence="2" id="KW-0805">Transcription regulation</keyword>
<dbReference type="Proteomes" id="UP000253687">
    <property type="component" value="Unassembled WGS sequence"/>
</dbReference>
<dbReference type="Gene3D" id="1.10.260.40">
    <property type="entry name" value="lambda repressor-like DNA-binding domains"/>
    <property type="match status" value="1"/>
</dbReference>
<dbReference type="SUPFAM" id="SSF47413">
    <property type="entry name" value="lambda repressor-like DNA-binding domains"/>
    <property type="match status" value="1"/>
</dbReference>
<dbReference type="EMBL" id="QOGZ01000021">
    <property type="protein sequence ID" value="RDA36345.1"/>
    <property type="molecule type" value="Genomic_DNA"/>
</dbReference>
<name>A0A2S7GK36_ECOLX</name>
<dbReference type="Pfam" id="PF13377">
    <property type="entry name" value="Peripla_BP_3"/>
    <property type="match status" value="1"/>
</dbReference>
<dbReference type="CDD" id="cd06267">
    <property type="entry name" value="PBP1_LacI_sugar_binding-like"/>
    <property type="match status" value="1"/>
</dbReference>
<proteinExistence type="predicted"/>
<organism evidence="5 6">
    <name type="scientific">Escherichia coli</name>
    <dbReference type="NCBI Taxonomy" id="562"/>
    <lineage>
        <taxon>Bacteria</taxon>
        <taxon>Pseudomonadati</taxon>
        <taxon>Pseudomonadota</taxon>
        <taxon>Gammaproteobacteria</taxon>
        <taxon>Enterobacterales</taxon>
        <taxon>Enterobacteriaceae</taxon>
        <taxon>Escherichia</taxon>
    </lineage>
</organism>
<dbReference type="Gene3D" id="3.40.50.2300">
    <property type="match status" value="2"/>
</dbReference>
<evidence type="ECO:0000313" key="5">
    <source>
        <dbReference type="EMBL" id="RDA36345.1"/>
    </source>
</evidence>
<dbReference type="PANTHER" id="PTHR30146">
    <property type="entry name" value="LACI-RELATED TRANSCRIPTIONAL REPRESSOR"/>
    <property type="match status" value="1"/>
</dbReference>
<dbReference type="SMART" id="SM00354">
    <property type="entry name" value="HTH_LACI"/>
    <property type="match status" value="1"/>
</dbReference>
<sequence>MVRSPCSQAIPSHENFFILKLEIDHNMEKKLKIADIAMRTGLSSSTVSRVLAGKANTSYRAREKVLACARELGVMDGMASGRMLLNNLVIFAPQRAFDERTDIFYFRVIQSISKALSHYEVRLRYCALDEFDSTPSKFLARMNEAETQAAILLGIDDPHIHDLAADFSKPCVMINCHDRRMRLPTVAPDHKNIGAFASHFLFEMGHRRVMNIMCLRRYTMELRLAGIKEAWERQNQNFKDDRDLLTINSFSAKEAEEKVGAWLDMTEKSMLPTAFLASGDFIAAGIINALKKRNIRVPQDVSVMSIDGFNLAAIEDVPLTAVHVPRDELGTEAVHMLQQRLVRPDATVGALLLYGKLVIRESVRRIRPGKEPTPIKGDGLYD</sequence>
<accession>A0A2S7GK36</accession>
<dbReference type="InterPro" id="IPR000843">
    <property type="entry name" value="HTH_LacI"/>
</dbReference>
<dbReference type="AlphaFoldDB" id="A0A2S7GK36"/>